<feature type="transmembrane region" description="Helical" evidence="6">
    <location>
        <begin position="190"/>
        <end position="214"/>
    </location>
</feature>
<accession>A0A4T0FJ41</accession>
<comment type="caution">
    <text evidence="8">The sequence shown here is derived from an EMBL/GenBank/DDBJ whole genome shotgun (WGS) entry which is preliminary data.</text>
</comment>
<dbReference type="AlphaFoldDB" id="A0A4T0FJ41"/>
<feature type="transmembrane region" description="Helical" evidence="6">
    <location>
        <begin position="220"/>
        <end position="244"/>
    </location>
</feature>
<evidence type="ECO:0000256" key="2">
    <source>
        <dbReference type="ARBA" id="ARBA00022448"/>
    </source>
</evidence>
<evidence type="ECO:0000313" key="8">
    <source>
        <dbReference type="EMBL" id="TIA88209.1"/>
    </source>
</evidence>
<keyword evidence="2" id="KW-0813">Transport</keyword>
<dbReference type="SUPFAM" id="SSF103473">
    <property type="entry name" value="MFS general substrate transporter"/>
    <property type="match status" value="1"/>
</dbReference>
<dbReference type="Proteomes" id="UP000310189">
    <property type="component" value="Unassembled WGS sequence"/>
</dbReference>
<evidence type="ECO:0000313" key="9">
    <source>
        <dbReference type="Proteomes" id="UP000310189"/>
    </source>
</evidence>
<gene>
    <name evidence="8" type="ORF">E3P99_02747</name>
</gene>
<keyword evidence="4 6" id="KW-1133">Transmembrane helix</keyword>
<reference evidence="8 9" key="1">
    <citation type="submission" date="2019-03" db="EMBL/GenBank/DDBJ databases">
        <title>Sequencing 23 genomes of Wallemia ichthyophaga.</title>
        <authorList>
            <person name="Gostincar C."/>
        </authorList>
    </citation>
    <scope>NUCLEOTIDE SEQUENCE [LARGE SCALE GENOMIC DNA]</scope>
    <source>
        <strain evidence="8 9">EXF-5753</strain>
    </source>
</reference>
<evidence type="ECO:0000256" key="1">
    <source>
        <dbReference type="ARBA" id="ARBA00004141"/>
    </source>
</evidence>
<keyword evidence="3 6" id="KW-0812">Transmembrane</keyword>
<dbReference type="InterPro" id="IPR011701">
    <property type="entry name" value="MFS"/>
</dbReference>
<keyword evidence="9" id="KW-1185">Reference proteome</keyword>
<feature type="transmembrane region" description="Helical" evidence="6">
    <location>
        <begin position="415"/>
        <end position="438"/>
    </location>
</feature>
<evidence type="ECO:0000256" key="4">
    <source>
        <dbReference type="ARBA" id="ARBA00022989"/>
    </source>
</evidence>
<dbReference type="GO" id="GO:0016020">
    <property type="term" value="C:membrane"/>
    <property type="evidence" value="ECO:0007669"/>
    <property type="project" value="UniProtKB-SubCell"/>
</dbReference>
<dbReference type="Pfam" id="PF07690">
    <property type="entry name" value="MFS_1"/>
    <property type="match status" value="1"/>
</dbReference>
<organism evidence="8 9">
    <name type="scientific">Wallemia hederae</name>
    <dbReference type="NCBI Taxonomy" id="1540922"/>
    <lineage>
        <taxon>Eukaryota</taxon>
        <taxon>Fungi</taxon>
        <taxon>Dikarya</taxon>
        <taxon>Basidiomycota</taxon>
        <taxon>Wallemiomycotina</taxon>
        <taxon>Wallemiomycetes</taxon>
        <taxon>Wallemiales</taxon>
        <taxon>Wallemiaceae</taxon>
        <taxon>Wallemia</taxon>
    </lineage>
</organism>
<evidence type="ECO:0000256" key="3">
    <source>
        <dbReference type="ARBA" id="ARBA00022692"/>
    </source>
</evidence>
<feature type="transmembrane region" description="Helical" evidence="6">
    <location>
        <begin position="134"/>
        <end position="153"/>
    </location>
</feature>
<dbReference type="InterPro" id="IPR036259">
    <property type="entry name" value="MFS_trans_sf"/>
</dbReference>
<dbReference type="InterPro" id="IPR020846">
    <property type="entry name" value="MFS_dom"/>
</dbReference>
<dbReference type="GO" id="GO:0022857">
    <property type="term" value="F:transmembrane transporter activity"/>
    <property type="evidence" value="ECO:0007669"/>
    <property type="project" value="InterPro"/>
</dbReference>
<comment type="subcellular location">
    <subcellularLocation>
        <location evidence="1">Membrane</location>
        <topology evidence="1">Multi-pass membrane protein</topology>
    </subcellularLocation>
</comment>
<dbReference type="EMBL" id="SPNW01000041">
    <property type="protein sequence ID" value="TIA88209.1"/>
    <property type="molecule type" value="Genomic_DNA"/>
</dbReference>
<sequence length="493" mass="54194">MKSEAPTPTPTAKIDDINAVSFTQLDDCRGAFDTSKSSDEISRLNRRILRKTDLHILPLITIAYLMNYLDRVGLGNAKTLNNDIDGATMVEQLSLTNNRYNIIVCLFYIPYVLFEFPSNILMKRFTPSVHLGRIITLWAIVTICTSAVNSYGGMIAVRMALGVAEAGFFPGCIYYMSFWYSPSERATRMAIFASFTSLAGAFSGLIATGCSYLHNVANLAGWQWLFVITGIPAFIIGVLIYFFLPNYPETASFFTTEERAFALYRLGNDTPKMSDSSFDKDAFVQVLKSIDFWVFSASYFILAMSLNAFSYFGPTIISDLGFEGTEAQLLTVPPNLFALLVIILNSYASDKLKHRPGFILLGIAVIFVGYLVLAVERESLTGRMAAVYLIACTNAAVMPFLAYRLETVKFRNATATGLASSGTIAISNCSGIAAPFLFPSDDSPFYSKGLYTLVAMLAACALVIVALWWKFGGRVNDRLDGIDDKGGKKSVDV</sequence>
<feature type="transmembrane region" description="Helical" evidence="6">
    <location>
        <begin position="356"/>
        <end position="373"/>
    </location>
</feature>
<keyword evidence="5 6" id="KW-0472">Membrane</keyword>
<evidence type="ECO:0000256" key="6">
    <source>
        <dbReference type="SAM" id="Phobius"/>
    </source>
</evidence>
<dbReference type="PROSITE" id="PS50850">
    <property type="entry name" value="MFS"/>
    <property type="match status" value="1"/>
</dbReference>
<proteinExistence type="predicted"/>
<feature type="transmembrane region" description="Helical" evidence="6">
    <location>
        <begin position="450"/>
        <end position="469"/>
    </location>
</feature>
<dbReference type="OrthoDB" id="2962993at2759"/>
<feature type="transmembrane region" description="Helical" evidence="6">
    <location>
        <begin position="332"/>
        <end position="349"/>
    </location>
</feature>
<feature type="domain" description="Major facilitator superfamily (MFS) profile" evidence="7">
    <location>
        <begin position="56"/>
        <end position="476"/>
    </location>
</feature>
<feature type="transmembrane region" description="Helical" evidence="6">
    <location>
        <begin position="100"/>
        <end position="122"/>
    </location>
</feature>
<evidence type="ECO:0000256" key="5">
    <source>
        <dbReference type="ARBA" id="ARBA00023136"/>
    </source>
</evidence>
<evidence type="ECO:0000259" key="7">
    <source>
        <dbReference type="PROSITE" id="PS50850"/>
    </source>
</evidence>
<feature type="transmembrane region" description="Helical" evidence="6">
    <location>
        <begin position="385"/>
        <end position="403"/>
    </location>
</feature>
<feature type="transmembrane region" description="Helical" evidence="6">
    <location>
        <begin position="292"/>
        <end position="312"/>
    </location>
</feature>
<protein>
    <recommendedName>
        <fullName evidence="7">Major facilitator superfamily (MFS) profile domain-containing protein</fullName>
    </recommendedName>
</protein>
<dbReference type="FunFam" id="1.20.1250.20:FF:000057">
    <property type="entry name" value="MFS general substrate transporter"/>
    <property type="match status" value="1"/>
</dbReference>
<feature type="transmembrane region" description="Helical" evidence="6">
    <location>
        <begin position="159"/>
        <end position="178"/>
    </location>
</feature>
<dbReference type="PANTHER" id="PTHR43791">
    <property type="entry name" value="PERMEASE-RELATED"/>
    <property type="match status" value="1"/>
</dbReference>
<dbReference type="PANTHER" id="PTHR43791:SF49">
    <property type="entry name" value="TRANSPORTER, PUTATIVE (AFU_ORTHOLOGUE AFUA_4G04250)-RELATED"/>
    <property type="match status" value="1"/>
</dbReference>
<dbReference type="Gene3D" id="1.20.1250.20">
    <property type="entry name" value="MFS general substrate transporter like domains"/>
    <property type="match status" value="2"/>
</dbReference>
<name>A0A4T0FJ41_9BASI</name>